<dbReference type="InterPro" id="IPR042344">
    <property type="entry name" value="ZCCHC14"/>
</dbReference>
<evidence type="ECO:0000313" key="5">
    <source>
        <dbReference type="RefSeq" id="XP_018495638.1"/>
    </source>
</evidence>
<feature type="compositionally biased region" description="Basic residues" evidence="1">
    <location>
        <begin position="689"/>
        <end position="699"/>
    </location>
</feature>
<reference evidence="5" key="1">
    <citation type="submission" date="2025-08" db="UniProtKB">
        <authorList>
            <consortium name="RefSeq"/>
        </authorList>
    </citation>
    <scope>IDENTIFICATION</scope>
</reference>
<feature type="domain" description="SMAUG/ZCCHC2-like PHAT" evidence="3">
    <location>
        <begin position="55"/>
        <end position="161"/>
    </location>
</feature>
<dbReference type="KEGG" id="goe:108864452"/>
<evidence type="ECO:0000256" key="1">
    <source>
        <dbReference type="SAM" id="MobiDB-lite"/>
    </source>
</evidence>
<dbReference type="RefSeq" id="XP_018495638.1">
    <property type="nucleotide sequence ID" value="XM_018640122.1"/>
</dbReference>
<feature type="compositionally biased region" description="Polar residues" evidence="1">
    <location>
        <begin position="658"/>
        <end position="668"/>
    </location>
</feature>
<feature type="compositionally biased region" description="Polar residues" evidence="1">
    <location>
        <begin position="504"/>
        <end position="514"/>
    </location>
</feature>
<keyword evidence="4" id="KW-1185">Reference proteome</keyword>
<feature type="region of interest" description="Disordered" evidence="1">
    <location>
        <begin position="493"/>
        <end position="543"/>
    </location>
</feature>
<evidence type="ECO:0000259" key="2">
    <source>
        <dbReference type="Pfam" id="PF25479"/>
    </source>
</evidence>
<dbReference type="Proteomes" id="UP000694867">
    <property type="component" value="Unplaced"/>
</dbReference>
<evidence type="ECO:0000259" key="3">
    <source>
        <dbReference type="Pfam" id="PF26034"/>
    </source>
</evidence>
<dbReference type="Pfam" id="PF25479">
    <property type="entry name" value="Vts1"/>
    <property type="match status" value="1"/>
</dbReference>
<dbReference type="PANTHER" id="PTHR16195:SF16">
    <property type="entry name" value="ZINC FINGER CCHC DOMAIN-CONTAINING PROTEIN 14"/>
    <property type="match status" value="1"/>
</dbReference>
<feature type="region of interest" description="Disordered" evidence="1">
    <location>
        <begin position="611"/>
        <end position="699"/>
    </location>
</feature>
<feature type="domain" description="RNA-binding protein vts1-like alpha-helical" evidence="2">
    <location>
        <begin position="7"/>
        <end position="49"/>
    </location>
</feature>
<proteinExistence type="predicted"/>
<organism evidence="4 5">
    <name type="scientific">Galendromus occidentalis</name>
    <name type="common">western predatory mite</name>
    <dbReference type="NCBI Taxonomy" id="34638"/>
    <lineage>
        <taxon>Eukaryota</taxon>
        <taxon>Metazoa</taxon>
        <taxon>Ecdysozoa</taxon>
        <taxon>Arthropoda</taxon>
        <taxon>Chelicerata</taxon>
        <taxon>Arachnida</taxon>
        <taxon>Acari</taxon>
        <taxon>Parasitiformes</taxon>
        <taxon>Mesostigmata</taxon>
        <taxon>Gamasina</taxon>
        <taxon>Phytoseioidea</taxon>
        <taxon>Phytoseiidae</taxon>
        <taxon>Typhlodrominae</taxon>
        <taxon>Galendromus</taxon>
    </lineage>
</organism>
<sequence length="699" mass="74975">MVSLAEHDVCTWFRQLSSYRRLEMLCQMLNLCVPLELRFVETYVSKLASRELIFLKDHEHRANSHTDLKRLVDQGGGPLDGPTRSRLVISLALLKSDNTSAAEILYPALTGRLPQDKSSLALLDPKCLEELILLYSMAALHCAFTFSQQTALERLKSELVKLMQPKSVSPTSGLNSASTSSTGTTTAAGAAAATAASPTAGATAAAIPVAPQPAVGMACPPGQPVYTYPLSMVGSLLPPQFQWCGPLAQNVQLPTIFQSANSIHPTMTFATNPSVPTVPHPKLNQVTVKSGQGSKVTLCGNFTDGRQIHVVRDYGQIAELRNRLNGPNNSLPSLSMMYNNNTDVVHKEIKDFFTEVCANFADLDLVSNFFDQQTQMHPQPQTTLIATSTIPRFTSAPPPPFTVTRDHQATSDQEAIAVREALKSANAHKHMLKFKDVTTMNDFCELTEESLKARGLSSTAIDRIQQVQALRGASIAASPTAVAHAPLVAMAIQTPQQQQQQQQPSALSASGQWHSSEEDTTPPSSSPSPPNHQQFTSPPPQFYSIMMPMVQPGGATTYVPTTYSGYPVPTFVATAPPQQNGTYVTTQGVSANGQHLVHPMLVHTQHNPQVGGHSGGISPLGNASGPMNHLHAHNGQSGAAVVGTSAALSHLHHPPPSTGSKSPHSPTSQGGGQQPHTKIESHAPSVQNHMKRQPLRSQH</sequence>
<evidence type="ECO:0000313" key="4">
    <source>
        <dbReference type="Proteomes" id="UP000694867"/>
    </source>
</evidence>
<name>A0AAJ7L4L9_9ACAR</name>
<dbReference type="InterPro" id="IPR058599">
    <property type="entry name" value="PHAT_Smg/ZCCHC2-like"/>
</dbReference>
<gene>
    <name evidence="5" type="primary">LOC108864452</name>
</gene>
<dbReference type="InterPro" id="IPR057327">
    <property type="entry name" value="Vts1_dom"/>
</dbReference>
<dbReference type="AlphaFoldDB" id="A0AAJ7L4L9"/>
<accession>A0AAJ7L4L9</accession>
<protein>
    <submittedName>
        <fullName evidence="5">Uncharacterized protein LOC108864452</fullName>
    </submittedName>
</protein>
<dbReference type="PANTHER" id="PTHR16195">
    <property type="entry name" value="ZINC FINGER CCHC DOMAIN CONTAINING PROTEIN"/>
    <property type="match status" value="1"/>
</dbReference>
<dbReference type="Pfam" id="PF26034">
    <property type="entry name" value="PHAT_SMAUG"/>
    <property type="match status" value="1"/>
</dbReference>
<dbReference type="GeneID" id="108864452"/>